<dbReference type="RefSeq" id="WP_272446206.1">
    <property type="nucleotide sequence ID" value="NZ_JAMQKC010000006.1"/>
</dbReference>
<gene>
    <name evidence="1" type="ORF">NC799_09425</name>
</gene>
<dbReference type="EMBL" id="JAMQKC010000006">
    <property type="protein sequence ID" value="MDC3417143.1"/>
    <property type="molecule type" value="Genomic_DNA"/>
</dbReference>
<dbReference type="InterPro" id="IPR025616">
    <property type="entry name" value="YpjP"/>
</dbReference>
<keyword evidence="2" id="KW-1185">Reference proteome</keyword>
<sequence>MMKLWIRKAFVVIITFMTLGIYIPPTYLNAALEKDGLVSEKPSDNRHTMEDQVVVVEEAYSDVEELDETDSIINTLTEQARMQAISKLGPRIVNQVEEDLLTMILPNIEEVIATIMENADEEERNYFAVSENPTPGYGEKIFHLYDVRTEKDIARFHVRRENRPGEGYWFNFHYHLEEDGFEEHRAIGEVFWDKNTPPKWMA</sequence>
<organism evidence="1 2">
    <name type="scientific">Aquibacillus salsiterrae</name>
    <dbReference type="NCBI Taxonomy" id="2950439"/>
    <lineage>
        <taxon>Bacteria</taxon>
        <taxon>Bacillati</taxon>
        <taxon>Bacillota</taxon>
        <taxon>Bacilli</taxon>
        <taxon>Bacillales</taxon>
        <taxon>Bacillaceae</taxon>
        <taxon>Aquibacillus</taxon>
    </lineage>
</organism>
<proteinExistence type="predicted"/>
<dbReference type="Pfam" id="PF14005">
    <property type="entry name" value="YpjP"/>
    <property type="match status" value="1"/>
</dbReference>
<accession>A0A9X4AGI5</accession>
<reference evidence="1" key="1">
    <citation type="submission" date="2022-06" db="EMBL/GenBank/DDBJ databases">
        <title>Aquibacillus sp. a new bacterium isolated from soil saline samples.</title>
        <authorList>
            <person name="Galisteo C."/>
            <person name="De La Haba R."/>
            <person name="Sanchez-Porro C."/>
            <person name="Ventosa A."/>
        </authorList>
    </citation>
    <scope>NUCLEOTIDE SEQUENCE</scope>
    <source>
        <strain evidence="1">3ASR75-54</strain>
    </source>
</reference>
<protein>
    <submittedName>
        <fullName evidence="1">YpjP family protein</fullName>
    </submittedName>
</protein>
<evidence type="ECO:0000313" key="2">
    <source>
        <dbReference type="Proteomes" id="UP001145069"/>
    </source>
</evidence>
<dbReference type="Proteomes" id="UP001145069">
    <property type="component" value="Unassembled WGS sequence"/>
</dbReference>
<name>A0A9X4AGI5_9BACI</name>
<dbReference type="AlphaFoldDB" id="A0A9X4AGI5"/>
<evidence type="ECO:0000313" key="1">
    <source>
        <dbReference type="EMBL" id="MDC3417143.1"/>
    </source>
</evidence>
<comment type="caution">
    <text evidence="1">The sequence shown here is derived from an EMBL/GenBank/DDBJ whole genome shotgun (WGS) entry which is preliminary data.</text>
</comment>